<comment type="similarity">
    <text evidence="2">Belongs to the inositol monophosphatase superfamily.</text>
</comment>
<evidence type="ECO:0000313" key="12">
    <source>
        <dbReference type="Proteomes" id="UP000594262"/>
    </source>
</evidence>
<dbReference type="EnsemblMetazoa" id="CLYHEMT020601.1">
    <property type="protein sequence ID" value="CLYHEMP020601.1"/>
    <property type="gene ID" value="CLYHEMG020601"/>
</dbReference>
<evidence type="ECO:0000256" key="4">
    <source>
        <dbReference type="ARBA" id="ARBA00022723"/>
    </source>
</evidence>
<dbReference type="Gene3D" id="3.40.190.80">
    <property type="match status" value="1"/>
</dbReference>
<proteinExistence type="inferred from homology"/>
<comment type="cofactor">
    <cofactor evidence="1 10">
        <name>Mg(2+)</name>
        <dbReference type="ChEBI" id="CHEBI:18420"/>
    </cofactor>
</comment>
<feature type="binding site" evidence="10">
    <location>
        <position position="117"/>
    </location>
    <ligand>
        <name>Mg(2+)</name>
        <dbReference type="ChEBI" id="CHEBI:18420"/>
        <label>1</label>
        <note>catalytic</note>
    </ligand>
</feature>
<accession>A0A7M5XBT6</accession>
<evidence type="ECO:0000256" key="6">
    <source>
        <dbReference type="ARBA" id="ARBA00022842"/>
    </source>
</evidence>
<dbReference type="InterPro" id="IPR050725">
    <property type="entry name" value="CysQ/Inositol_MonoPase"/>
</dbReference>
<keyword evidence="5" id="KW-0378">Hydrolase</keyword>
<dbReference type="GO" id="GO:0046872">
    <property type="term" value="F:metal ion binding"/>
    <property type="evidence" value="ECO:0007669"/>
    <property type="project" value="UniProtKB-KW"/>
</dbReference>
<evidence type="ECO:0000256" key="8">
    <source>
        <dbReference type="ARBA" id="ARBA00041815"/>
    </source>
</evidence>
<feature type="binding site" evidence="10">
    <location>
        <position position="240"/>
    </location>
    <ligand>
        <name>Mg(2+)</name>
        <dbReference type="ChEBI" id="CHEBI:18420"/>
        <label>1</label>
        <note>catalytic</note>
    </ligand>
</feature>
<evidence type="ECO:0000313" key="11">
    <source>
        <dbReference type="EnsemblMetazoa" id="CLYHEMP020601.1"/>
    </source>
</evidence>
<sequence length="312" mass="34170">MTSLMRVVGSSVAIAKEAGNVIRKTLLSGKLDIVDKAETAKEFDPQTEADRSAQKMIIGSLSHLYPDLLIIGEEEGCDSIEESEVVKEIDHEVIGKTCPESLKDLQIKDLIVWVDPLDATREFTEGSVENVTVLIGISAHGKAIAGVIHQPFYEQDVGRTFWGVVGLGAFGINTTKPEDPNRFHLITSKSHWSDSLKETFASFKDATVLKAGGSGYKVMQVIEGNADVYLYPQRGTKKWDSCGPEAILRSVGGVVTDGLGDEIDYAAVEKRFHVNWRGLVASLGKDHQKVIEQIPLKTKEALQADYDVKTKL</sequence>
<dbReference type="EC" id="3.1.3.7" evidence="3"/>
<evidence type="ECO:0000256" key="7">
    <source>
        <dbReference type="ARBA" id="ARBA00040342"/>
    </source>
</evidence>
<organism evidence="11 12">
    <name type="scientific">Clytia hemisphaerica</name>
    <dbReference type="NCBI Taxonomy" id="252671"/>
    <lineage>
        <taxon>Eukaryota</taxon>
        <taxon>Metazoa</taxon>
        <taxon>Cnidaria</taxon>
        <taxon>Hydrozoa</taxon>
        <taxon>Hydroidolina</taxon>
        <taxon>Leptothecata</taxon>
        <taxon>Obeliida</taxon>
        <taxon>Clytiidae</taxon>
        <taxon>Clytia</taxon>
    </lineage>
</organism>
<feature type="binding site" evidence="10">
    <location>
        <position position="118"/>
    </location>
    <ligand>
        <name>Mg(2+)</name>
        <dbReference type="ChEBI" id="CHEBI:18420"/>
        <label>1</label>
        <note>catalytic</note>
    </ligand>
</feature>
<evidence type="ECO:0000256" key="10">
    <source>
        <dbReference type="PIRSR" id="PIRSR600760-2"/>
    </source>
</evidence>
<evidence type="ECO:0000256" key="1">
    <source>
        <dbReference type="ARBA" id="ARBA00001946"/>
    </source>
</evidence>
<name>A0A7M5XBT6_9CNID</name>
<dbReference type="OrthoDB" id="411145at2759"/>
<dbReference type="Pfam" id="PF00459">
    <property type="entry name" value="Inositol_P"/>
    <property type="match status" value="1"/>
</dbReference>
<feature type="binding site" evidence="10">
    <location>
        <position position="73"/>
    </location>
    <ligand>
        <name>Mg(2+)</name>
        <dbReference type="ChEBI" id="CHEBI:18420"/>
        <label>1</label>
        <note>catalytic</note>
    </ligand>
</feature>
<protein>
    <recommendedName>
        <fullName evidence="7">3'(2'),5'-bisphosphate nucleotidase 1</fullName>
        <ecNumber evidence="3">3.1.3.7</ecNumber>
    </recommendedName>
    <alternativeName>
        <fullName evidence="8">Bisphosphate 3'-nucleotidase 1</fullName>
    </alternativeName>
    <alternativeName>
        <fullName evidence="9">Inositol-polyphosphate 1-phosphatase</fullName>
    </alternativeName>
</protein>
<evidence type="ECO:0000256" key="3">
    <source>
        <dbReference type="ARBA" id="ARBA00012633"/>
    </source>
</evidence>
<evidence type="ECO:0000256" key="5">
    <source>
        <dbReference type="ARBA" id="ARBA00022801"/>
    </source>
</evidence>
<dbReference type="Proteomes" id="UP000594262">
    <property type="component" value="Unplaced"/>
</dbReference>
<evidence type="ECO:0000256" key="9">
    <source>
        <dbReference type="ARBA" id="ARBA00044554"/>
    </source>
</evidence>
<keyword evidence="6 10" id="KW-0460">Magnesium</keyword>
<dbReference type="Gene3D" id="3.30.540.10">
    <property type="entry name" value="Fructose-1,6-Bisphosphatase, subunit A, domain 1"/>
    <property type="match status" value="1"/>
</dbReference>
<dbReference type="AlphaFoldDB" id="A0A7M5XBT6"/>
<dbReference type="CDD" id="cd01640">
    <property type="entry name" value="IPPase"/>
    <property type="match status" value="1"/>
</dbReference>
<dbReference type="GO" id="GO:0005737">
    <property type="term" value="C:cytoplasm"/>
    <property type="evidence" value="ECO:0007669"/>
    <property type="project" value="UniProtKB-ARBA"/>
</dbReference>
<dbReference type="FunFam" id="3.30.540.10:FF:000012">
    <property type="entry name" value="Blast:Putative inositol monophosphatase 3"/>
    <property type="match status" value="1"/>
</dbReference>
<feature type="binding site" evidence="10">
    <location>
        <position position="115"/>
    </location>
    <ligand>
        <name>Mg(2+)</name>
        <dbReference type="ChEBI" id="CHEBI:18420"/>
        <label>1</label>
        <note>catalytic</note>
    </ligand>
</feature>
<keyword evidence="4 10" id="KW-0479">Metal-binding</keyword>
<dbReference type="InterPro" id="IPR020550">
    <property type="entry name" value="Inositol_monophosphatase_CS"/>
</dbReference>
<dbReference type="SUPFAM" id="SSF56655">
    <property type="entry name" value="Carbohydrate phosphatase"/>
    <property type="match status" value="1"/>
</dbReference>
<keyword evidence="12" id="KW-1185">Reference proteome</keyword>
<dbReference type="PANTHER" id="PTHR43028:SF5">
    <property type="entry name" value="3'(2'),5'-BISPHOSPHATE NUCLEOTIDASE 1"/>
    <property type="match status" value="1"/>
</dbReference>
<evidence type="ECO:0000256" key="2">
    <source>
        <dbReference type="ARBA" id="ARBA00009759"/>
    </source>
</evidence>
<dbReference type="GO" id="GO:0046854">
    <property type="term" value="P:phosphatidylinositol phosphate biosynthetic process"/>
    <property type="evidence" value="ECO:0007669"/>
    <property type="project" value="InterPro"/>
</dbReference>
<dbReference type="GO" id="GO:0008441">
    <property type="term" value="F:3'(2'),5'-bisphosphate nucleotidase activity"/>
    <property type="evidence" value="ECO:0007669"/>
    <property type="project" value="UniProtKB-EC"/>
</dbReference>
<reference evidence="11" key="1">
    <citation type="submission" date="2021-01" db="UniProtKB">
        <authorList>
            <consortium name="EnsemblMetazoa"/>
        </authorList>
    </citation>
    <scope>IDENTIFICATION</scope>
</reference>
<dbReference type="PANTHER" id="PTHR43028">
    <property type="entry name" value="3'(2'),5'-BISPHOSPHATE NUCLEOTIDASE 1"/>
    <property type="match status" value="1"/>
</dbReference>
<dbReference type="PROSITE" id="PS00630">
    <property type="entry name" value="IMP_2"/>
    <property type="match status" value="1"/>
</dbReference>
<dbReference type="InterPro" id="IPR000760">
    <property type="entry name" value="Inositol_monophosphatase-like"/>
</dbReference>